<evidence type="ECO:0000313" key="1">
    <source>
        <dbReference type="EMBL" id="EST44426.1"/>
    </source>
</evidence>
<sequence>MNLNLNFKLPPLTLPTQYSDSNFAHSSDQSSVNYDIPILEPDNASLGIPPSEQSPADFSWEGSREKLTASMIQAAYIVVEKANQLKIKQQVEEEVMQIREFQNLSLSIQLTDQLMEKLSQIFAIDHTISIMFKMIQLSTSINKAAQAAIDVDHAEILQQAINAVVIYLEAALIFIDCLFE</sequence>
<evidence type="ECO:0000313" key="3">
    <source>
        <dbReference type="Proteomes" id="UP000018208"/>
    </source>
</evidence>
<reference evidence="2" key="2">
    <citation type="submission" date="2020-12" db="EMBL/GenBank/DDBJ databases">
        <title>New Spironucleus salmonicida genome in near-complete chromosomes.</title>
        <authorList>
            <person name="Xu F."/>
            <person name="Kurt Z."/>
            <person name="Jimenez-Gonzalez A."/>
            <person name="Astvaldsson A."/>
            <person name="Andersson J.O."/>
            <person name="Svard S.G."/>
        </authorList>
    </citation>
    <scope>NUCLEOTIDE SEQUENCE</scope>
    <source>
        <strain evidence="2">ATCC 50377</strain>
    </source>
</reference>
<dbReference type="EMBL" id="KI546116">
    <property type="protein sequence ID" value="EST44426.1"/>
    <property type="molecule type" value="Genomic_DNA"/>
</dbReference>
<keyword evidence="3" id="KW-1185">Reference proteome</keyword>
<gene>
    <name evidence="1" type="ORF">SS50377_15732</name>
    <name evidence="2" type="ORF">SS50377_21884</name>
</gene>
<protein>
    <submittedName>
        <fullName evidence="1">Uncharacterized protein</fullName>
    </submittedName>
</protein>
<name>V6LL09_9EUKA</name>
<reference evidence="1 2" key="1">
    <citation type="journal article" date="2014" name="PLoS Genet.">
        <title>The Genome of Spironucleus salmonicida Highlights a Fish Pathogen Adapted to Fluctuating Environments.</title>
        <authorList>
            <person name="Xu F."/>
            <person name="Jerlstrom-Hultqvist J."/>
            <person name="Einarsson E."/>
            <person name="Astvaldsson A."/>
            <person name="Svard S.G."/>
            <person name="Andersson J.O."/>
        </authorList>
    </citation>
    <scope>NUCLEOTIDE SEQUENCE</scope>
    <source>
        <strain evidence="2">ATCC 50377</strain>
    </source>
</reference>
<dbReference type="EMBL" id="AUWU02000002">
    <property type="protein sequence ID" value="KAH0576321.1"/>
    <property type="molecule type" value="Genomic_DNA"/>
</dbReference>
<dbReference type="AlphaFoldDB" id="V6LL09"/>
<dbReference type="VEuPathDB" id="GiardiaDB:SS50377_21884"/>
<organism evidence="1">
    <name type="scientific">Spironucleus salmonicida</name>
    <dbReference type="NCBI Taxonomy" id="348837"/>
    <lineage>
        <taxon>Eukaryota</taxon>
        <taxon>Metamonada</taxon>
        <taxon>Diplomonadida</taxon>
        <taxon>Hexamitidae</taxon>
        <taxon>Hexamitinae</taxon>
        <taxon>Spironucleus</taxon>
    </lineage>
</organism>
<proteinExistence type="predicted"/>
<dbReference type="Proteomes" id="UP000018208">
    <property type="component" value="Unassembled WGS sequence"/>
</dbReference>
<accession>V6LL09</accession>
<evidence type="ECO:0000313" key="2">
    <source>
        <dbReference type="EMBL" id="KAH0576321.1"/>
    </source>
</evidence>